<evidence type="ECO:0000313" key="1">
    <source>
        <dbReference type="EMBL" id="CAB4212432.1"/>
    </source>
</evidence>
<gene>
    <name evidence="1" type="ORF">UFOVP1444_7</name>
    <name evidence="2" type="ORF">UFOVP1536_52</name>
</gene>
<proteinExistence type="predicted"/>
<reference evidence="2" key="1">
    <citation type="submission" date="2020-05" db="EMBL/GenBank/DDBJ databases">
        <authorList>
            <person name="Chiriac C."/>
            <person name="Salcher M."/>
            <person name="Ghai R."/>
            <person name="Kavagutti S V."/>
        </authorList>
    </citation>
    <scope>NUCLEOTIDE SEQUENCE</scope>
</reference>
<protein>
    <submittedName>
        <fullName evidence="2">Uncharacterized protein</fullName>
    </submittedName>
</protein>
<organism evidence="2">
    <name type="scientific">uncultured Caudovirales phage</name>
    <dbReference type="NCBI Taxonomy" id="2100421"/>
    <lineage>
        <taxon>Viruses</taxon>
        <taxon>Duplodnaviria</taxon>
        <taxon>Heunggongvirae</taxon>
        <taxon>Uroviricota</taxon>
        <taxon>Caudoviricetes</taxon>
        <taxon>Peduoviridae</taxon>
        <taxon>Maltschvirus</taxon>
        <taxon>Maltschvirus maltsch</taxon>
    </lineage>
</organism>
<evidence type="ECO:0000313" key="2">
    <source>
        <dbReference type="EMBL" id="CAB5228070.1"/>
    </source>
</evidence>
<dbReference type="EMBL" id="LR798382">
    <property type="protein sequence ID" value="CAB5228070.1"/>
    <property type="molecule type" value="Genomic_DNA"/>
</dbReference>
<accession>A0A6J7XB44</accession>
<dbReference type="EMBL" id="LR797393">
    <property type="protein sequence ID" value="CAB4212432.1"/>
    <property type="molecule type" value="Genomic_DNA"/>
</dbReference>
<sequence>MKITIDAEFSSATVESKPGYTSEGGTEIDEAVELIKYALLAVGFHPETISKAFNETNN</sequence>
<name>A0A6J7XB44_9CAUD</name>